<keyword evidence="2" id="KW-0408">Iron</keyword>
<organism evidence="4 5">
    <name type="scientific">Chloracidobacterium sp. N</name>
    <dbReference type="NCBI Taxonomy" id="2821540"/>
    <lineage>
        <taxon>Bacteria</taxon>
        <taxon>Pseudomonadati</taxon>
        <taxon>Acidobacteriota</taxon>
        <taxon>Terriglobia</taxon>
        <taxon>Terriglobales</taxon>
        <taxon>Acidobacteriaceae</taxon>
        <taxon>Chloracidobacterium</taxon>
        <taxon>Chloracidobacterium aggregatum</taxon>
    </lineage>
</organism>
<dbReference type="Proteomes" id="UP000677668">
    <property type="component" value="Chromosome 1"/>
</dbReference>
<dbReference type="Gene3D" id="3.40.30.10">
    <property type="entry name" value="Glutaredoxin"/>
    <property type="match status" value="1"/>
</dbReference>
<dbReference type="RefSeq" id="WP_058867347.1">
    <property type="nucleotide sequence ID" value="NZ_CP072642.1"/>
</dbReference>
<reference evidence="4 5" key="1">
    <citation type="submission" date="2021-03" db="EMBL/GenBank/DDBJ databases">
        <title>Genomic and phenotypic characterization of Chloracidobacterium isolates provides evidence for multiple species.</title>
        <authorList>
            <person name="Saini M.K."/>
            <person name="Costas A.M.G."/>
            <person name="Tank M."/>
            <person name="Bryant D.A."/>
        </authorList>
    </citation>
    <scope>NUCLEOTIDE SEQUENCE [LARGE SCALE GENOMIC DNA]</scope>
    <source>
        <strain evidence="4 5">N</strain>
    </source>
</reference>
<dbReference type="PANTHER" id="PTHR43578:SF3">
    <property type="entry name" value="NADH-QUINONE OXIDOREDUCTASE SUBUNIT F"/>
    <property type="match status" value="1"/>
</dbReference>
<keyword evidence="1" id="KW-0479">Metal-binding</keyword>
<evidence type="ECO:0000256" key="1">
    <source>
        <dbReference type="ARBA" id="ARBA00022723"/>
    </source>
</evidence>
<dbReference type="EMBL" id="CP072642">
    <property type="protein sequence ID" value="QUV94853.1"/>
    <property type="molecule type" value="Genomic_DNA"/>
</dbReference>
<name>A0ABX8B1J9_9BACT</name>
<dbReference type="PANTHER" id="PTHR43578">
    <property type="entry name" value="NADH-QUINONE OXIDOREDUCTASE SUBUNIT F"/>
    <property type="match status" value="1"/>
</dbReference>
<sequence>MSIYEKHVFVCVAGKTCPTQGSEAVWQALRDEVKACGKLESIRVNKAGCLAQCGNGPMVVVYPEQVWYGHVAVEDAAAIVHEHLLGGQPVERLRYVKAKPAAS</sequence>
<proteinExistence type="predicted"/>
<evidence type="ECO:0000313" key="4">
    <source>
        <dbReference type="EMBL" id="QUV94853.1"/>
    </source>
</evidence>
<accession>A0ABX8B1J9</accession>
<dbReference type="InterPro" id="IPR036249">
    <property type="entry name" value="Thioredoxin-like_sf"/>
</dbReference>
<gene>
    <name evidence="4" type="ORF">J8C05_05290</name>
</gene>
<evidence type="ECO:0000313" key="5">
    <source>
        <dbReference type="Proteomes" id="UP000677668"/>
    </source>
</evidence>
<keyword evidence="3" id="KW-0411">Iron-sulfur</keyword>
<evidence type="ECO:0000256" key="3">
    <source>
        <dbReference type="ARBA" id="ARBA00023014"/>
    </source>
</evidence>
<protein>
    <submittedName>
        <fullName evidence="4">(2Fe-2S) ferredoxin domain-containing protein</fullName>
    </submittedName>
</protein>
<keyword evidence="5" id="KW-1185">Reference proteome</keyword>
<dbReference type="SUPFAM" id="SSF52833">
    <property type="entry name" value="Thioredoxin-like"/>
    <property type="match status" value="1"/>
</dbReference>
<dbReference type="Pfam" id="PF01257">
    <property type="entry name" value="2Fe-2S_thioredx"/>
    <property type="match status" value="1"/>
</dbReference>
<dbReference type="CDD" id="cd02980">
    <property type="entry name" value="TRX_Fd_family"/>
    <property type="match status" value="1"/>
</dbReference>
<evidence type="ECO:0000256" key="2">
    <source>
        <dbReference type="ARBA" id="ARBA00023004"/>
    </source>
</evidence>